<dbReference type="Proteomes" id="UP000027138">
    <property type="component" value="Unassembled WGS sequence"/>
</dbReference>
<dbReference type="AlphaFoldDB" id="A0A067JSR1"/>
<reference evidence="1 2" key="1">
    <citation type="journal article" date="2014" name="PLoS ONE">
        <title>Global Analysis of Gene Expression Profiles in Physic Nut (Jatropha curcas L.) Seedlings Exposed to Salt Stress.</title>
        <authorList>
            <person name="Zhang L."/>
            <person name="Zhang C."/>
            <person name="Wu P."/>
            <person name="Chen Y."/>
            <person name="Li M."/>
            <person name="Jiang H."/>
            <person name="Wu G."/>
        </authorList>
    </citation>
    <scope>NUCLEOTIDE SEQUENCE [LARGE SCALE GENOMIC DNA]</scope>
    <source>
        <strain evidence="2">cv. GZQX0401</strain>
        <tissue evidence="1">Young leaves</tissue>
    </source>
</reference>
<protein>
    <submittedName>
        <fullName evidence="1">Uncharacterized protein</fullName>
    </submittedName>
</protein>
<keyword evidence="2" id="KW-1185">Reference proteome</keyword>
<sequence length="114" mass="12375">MFSLNPCPPSQLCTAPSHTIFFFSDHCLVGPTSPPPYRHRLTIVSPSPFPFLASAAIAASPIIALPYLQPTSHSAATRETEGAFVDQDNALSILLTSPVRPAKNWLVTPFHHLQ</sequence>
<dbReference type="EMBL" id="KK914880">
    <property type="protein sequence ID" value="KDP26996.1"/>
    <property type="molecule type" value="Genomic_DNA"/>
</dbReference>
<organism evidence="1 2">
    <name type="scientific">Jatropha curcas</name>
    <name type="common">Barbados nut</name>
    <dbReference type="NCBI Taxonomy" id="180498"/>
    <lineage>
        <taxon>Eukaryota</taxon>
        <taxon>Viridiplantae</taxon>
        <taxon>Streptophyta</taxon>
        <taxon>Embryophyta</taxon>
        <taxon>Tracheophyta</taxon>
        <taxon>Spermatophyta</taxon>
        <taxon>Magnoliopsida</taxon>
        <taxon>eudicotyledons</taxon>
        <taxon>Gunneridae</taxon>
        <taxon>Pentapetalae</taxon>
        <taxon>rosids</taxon>
        <taxon>fabids</taxon>
        <taxon>Malpighiales</taxon>
        <taxon>Euphorbiaceae</taxon>
        <taxon>Crotonoideae</taxon>
        <taxon>Jatropheae</taxon>
        <taxon>Jatropha</taxon>
    </lineage>
</organism>
<evidence type="ECO:0000313" key="1">
    <source>
        <dbReference type="EMBL" id="KDP26996.1"/>
    </source>
</evidence>
<accession>A0A067JSR1</accession>
<gene>
    <name evidence="1" type="ORF">JCGZ_22058</name>
</gene>
<proteinExistence type="predicted"/>
<name>A0A067JSR1_JATCU</name>
<evidence type="ECO:0000313" key="2">
    <source>
        <dbReference type="Proteomes" id="UP000027138"/>
    </source>
</evidence>